<feature type="compositionally biased region" description="Basic and acidic residues" evidence="15">
    <location>
        <begin position="315"/>
        <end position="327"/>
    </location>
</feature>
<organism evidence="18 19">
    <name type="scientific">Corythaixoides concolor</name>
    <name type="common">Grey go-away-bird</name>
    <dbReference type="NCBI Taxonomy" id="103956"/>
    <lineage>
        <taxon>Eukaryota</taxon>
        <taxon>Metazoa</taxon>
        <taxon>Chordata</taxon>
        <taxon>Craniata</taxon>
        <taxon>Vertebrata</taxon>
        <taxon>Euteleostomi</taxon>
        <taxon>Archelosauria</taxon>
        <taxon>Archosauria</taxon>
        <taxon>Dinosauria</taxon>
        <taxon>Saurischia</taxon>
        <taxon>Theropoda</taxon>
        <taxon>Coelurosauria</taxon>
        <taxon>Aves</taxon>
        <taxon>Neognathae</taxon>
        <taxon>Neoaves</taxon>
        <taxon>Otidimorphae</taxon>
        <taxon>Musophagiformes</taxon>
        <taxon>Musophagidae</taxon>
        <taxon>Corythaixoides</taxon>
    </lineage>
</organism>
<dbReference type="Pfam" id="PF00176">
    <property type="entry name" value="SNF2-rel_dom"/>
    <property type="match status" value="1"/>
</dbReference>
<dbReference type="CDD" id="cd18000">
    <property type="entry name" value="DEXHc_ERCC6"/>
    <property type="match status" value="1"/>
</dbReference>
<proteinExistence type="inferred from homology"/>
<evidence type="ECO:0000256" key="4">
    <source>
        <dbReference type="ARBA" id="ARBA00022763"/>
    </source>
</evidence>
<dbReference type="Gene3D" id="3.40.50.300">
    <property type="entry name" value="P-loop containing nucleotide triphosphate hydrolases"/>
    <property type="match status" value="1"/>
</dbReference>
<dbReference type="Pfam" id="PF00271">
    <property type="entry name" value="Helicase_C"/>
    <property type="match status" value="1"/>
</dbReference>
<keyword evidence="6" id="KW-0347">Helicase</keyword>
<evidence type="ECO:0000259" key="17">
    <source>
        <dbReference type="PROSITE" id="PS51194"/>
    </source>
</evidence>
<evidence type="ECO:0000256" key="15">
    <source>
        <dbReference type="SAM" id="MobiDB-lite"/>
    </source>
</evidence>
<dbReference type="Proteomes" id="UP000526942">
    <property type="component" value="Unassembled WGS sequence"/>
</dbReference>
<dbReference type="InterPro" id="IPR049730">
    <property type="entry name" value="SNF2/RAD54-like_C"/>
</dbReference>
<evidence type="ECO:0000256" key="2">
    <source>
        <dbReference type="ARBA" id="ARBA00007025"/>
    </source>
</evidence>
<sequence>MPTDNSHLPDGIQEQDPVTTSSNNCHHNAEELGIEQENGICNSDLDNSIRVPNSASQSSTSMAVPLEVPRRGQPILQINRQQIQSVSYSAQAAELKGLGVDVYDQDVLEQGVLQQVDNAINEANKATKIADAEKEYQSVLDDLRSCTTSLKQINKIIEQLSPQAADNKDINRKLDSVKRQKYNKEQQLKKIKAKQKRLQTILGGTEIFDRINEIEFEEDEEPGPSCLGSMLMPVQETEWEELIRTGQMTPFGTKIPQKPEGKTRRLMLNEASDFEKYLADQAKLSSERKKLSLRKGAKKKAQAKNVQRVAPASTTKEKGGKVLSKTDKRLKKHMRKLQKHALQIQSKAEIPKEKKFEAKKYRREQKDDSGESEYVPDEELFDPEAAEEEEEQASSHAENDSDYELRNLSRKRKYLVKRDFKEAEDDADFFPSSEEEEHTVHKRKVKRWRDDGDEDFYKQRLRRWQKERLKDKEHQTAEELSEESDTEFEEGFKVPGFLFKKLFKYQQTGVRWLWELHCQQAGGILGDEMGLGKTIQIIAFLAGLSYSKIRTRGSNYRQGLGPTVIVCPATVMHQWVKEFHTWWPPFRVAILHETGSYTDKKAKLIREIASCHGILITSYSYIRLMQDNIHSYDWHYVILDEGHKIRNPNAAVTLACKQFRTPHRLILSGSPMQNNLKELWSLFDFVFPGKLGTLPVFMEQFSVPITMGGYSNASPVQVKTAYKCACVLRDTINPYLLRRMKADVKMSLSLPDKNEQVLFCRLTDEQRQVYQNFINSKEVYQILNGDMQIFSGLVSLRKICNHPDLFSGGPRILKGVPDAEVEEADQFGYWKRSGKMIVVESLLKIWHKQGHRVLFFTQSRQVLQILEVFVRDRNYSYLRMDGSTTIASRQPLITRYNEDKSIFIFLLTTRVGGIGVNLTGADRVIIYDPDWNPSTDTQARERAWRIGQKKQVTVYRLLTAGTIEEKIYHRQIFKQFLTNRVLKDPKQRRFFKSNDLYELFTLSSPDASQGTETSAIFAGTGSDVQVPKHQFKRKLEKLPDNDTSKGDLHLTERSSPKYSKSSDSSSTTHVTNSSKAIETSEETKGNLEAFDPNSYAKDNAQADTNINALNKSKEECLERGDKSMSQSLPGDAKYLNAMVADEVHGAANANVKGDSSLTCGAAGSWEKQVAKTEDGQLDNNHYKRTSKTKHRVDTLSHESHKDKSKKKHHKDAKFEGECIPYLVKQRQYRKENSEEREEDSKKNDDYVLEKLFKKSGVHSVMKHDAIMEASSADHVLVEAEANRVARDALRALKVSRQRCLGAASGVPTWTGMSGLSGAPPGIKSRFGQKRNPMLLSSHPTCASPVKKCKDADTVKKENVKKCSSNGHFDGKSGESSSGALDSSSLLAKMRARNHLILPQQRGNEGDENQQQAPAPAPGSTEYDELLVDMRNFIAFQARVDGEASTQEILHEFESKLPAAQSCIFRELLRNLCTFHRSPNGEGVWRLKPEFR</sequence>
<keyword evidence="8" id="KW-0238">DNA-binding</keyword>
<feature type="compositionally biased region" description="Basic residues" evidence="15">
    <location>
        <begin position="328"/>
        <end position="339"/>
    </location>
</feature>
<dbReference type="Gene3D" id="3.40.50.10810">
    <property type="entry name" value="Tandem AAA-ATPase domain"/>
    <property type="match status" value="1"/>
</dbReference>
<gene>
    <name evidence="18" type="primary">Ercc6</name>
    <name evidence="18" type="ORF">CORCON_R10194</name>
</gene>
<evidence type="ECO:0000256" key="9">
    <source>
        <dbReference type="ARBA" id="ARBA00023204"/>
    </source>
</evidence>
<dbReference type="GO" id="GO:0005524">
    <property type="term" value="F:ATP binding"/>
    <property type="evidence" value="ECO:0007669"/>
    <property type="project" value="UniProtKB-KW"/>
</dbReference>
<feature type="non-terminal residue" evidence="18">
    <location>
        <position position="1"/>
    </location>
</feature>
<evidence type="ECO:0000256" key="14">
    <source>
        <dbReference type="SAM" id="Coils"/>
    </source>
</evidence>
<comment type="similarity">
    <text evidence="2">Belongs to the SNF2/RAD54 helicase family.</text>
</comment>
<feature type="compositionally biased region" description="Polar residues" evidence="15">
    <location>
        <begin position="16"/>
        <end position="26"/>
    </location>
</feature>
<dbReference type="FunFam" id="3.40.50.10810:FF:000042">
    <property type="entry name" value="SNF2 family helicase-like protein"/>
    <property type="match status" value="1"/>
</dbReference>
<dbReference type="InterPro" id="IPR058951">
    <property type="entry name" value="WHD_Rad26_CSB-like"/>
</dbReference>
<accession>A0A7L0FQF5</accession>
<dbReference type="InterPro" id="IPR001650">
    <property type="entry name" value="Helicase_C-like"/>
</dbReference>
<dbReference type="PANTHER" id="PTHR45629:SF7">
    <property type="entry name" value="DNA EXCISION REPAIR PROTEIN ERCC-6-RELATED"/>
    <property type="match status" value="1"/>
</dbReference>
<dbReference type="SMART" id="SM00490">
    <property type="entry name" value="HELICc"/>
    <property type="match status" value="1"/>
</dbReference>
<dbReference type="GO" id="GO:0016787">
    <property type="term" value="F:hydrolase activity"/>
    <property type="evidence" value="ECO:0007669"/>
    <property type="project" value="UniProtKB-KW"/>
</dbReference>
<feature type="region of interest" description="Disordered" evidence="15">
    <location>
        <begin position="288"/>
        <end position="404"/>
    </location>
</feature>
<feature type="non-terminal residue" evidence="18">
    <location>
        <position position="1491"/>
    </location>
</feature>
<feature type="compositionally biased region" description="Basic and acidic residues" evidence="15">
    <location>
        <begin position="1036"/>
        <end position="1055"/>
    </location>
</feature>
<dbReference type="PANTHER" id="PTHR45629">
    <property type="entry name" value="SNF2/RAD54 FAMILY MEMBER"/>
    <property type="match status" value="1"/>
</dbReference>
<dbReference type="GO" id="GO:0008094">
    <property type="term" value="F:ATP-dependent activity, acting on DNA"/>
    <property type="evidence" value="ECO:0007669"/>
    <property type="project" value="TreeGrafter"/>
</dbReference>
<dbReference type="InterPro" id="IPR000330">
    <property type="entry name" value="SNF2_N"/>
</dbReference>
<keyword evidence="5" id="KW-0378">Hydrolase</keyword>
<dbReference type="GO" id="GO:0005634">
    <property type="term" value="C:nucleus"/>
    <property type="evidence" value="ECO:0007669"/>
    <property type="project" value="UniProtKB-SubCell"/>
</dbReference>
<dbReference type="OrthoDB" id="413460at2759"/>
<evidence type="ECO:0000259" key="16">
    <source>
        <dbReference type="PROSITE" id="PS51192"/>
    </source>
</evidence>
<comment type="caution">
    <text evidence="18">The sequence shown here is derived from an EMBL/GenBank/DDBJ whole genome shotgun (WGS) entry which is preliminary data.</text>
</comment>
<feature type="compositionally biased region" description="Basic and acidic residues" evidence="15">
    <location>
        <begin position="349"/>
        <end position="369"/>
    </location>
</feature>
<feature type="compositionally biased region" description="Basic residues" evidence="15">
    <location>
        <begin position="1202"/>
        <end position="1211"/>
    </location>
</feature>
<evidence type="ECO:0000256" key="11">
    <source>
        <dbReference type="ARBA" id="ARBA00071998"/>
    </source>
</evidence>
<dbReference type="InterPro" id="IPR014001">
    <property type="entry name" value="Helicase_ATP-bd"/>
</dbReference>
<evidence type="ECO:0000256" key="6">
    <source>
        <dbReference type="ARBA" id="ARBA00022806"/>
    </source>
</evidence>
<keyword evidence="10" id="KW-0539">Nucleus</keyword>
<keyword evidence="19" id="KW-1185">Reference proteome</keyword>
<evidence type="ECO:0000256" key="8">
    <source>
        <dbReference type="ARBA" id="ARBA00023125"/>
    </source>
</evidence>
<dbReference type="InterPro" id="IPR038718">
    <property type="entry name" value="SNF2-like_sf"/>
</dbReference>
<keyword evidence="9" id="KW-0234">DNA repair</keyword>
<reference evidence="18 19" key="1">
    <citation type="submission" date="2019-09" db="EMBL/GenBank/DDBJ databases">
        <title>Bird 10,000 Genomes (B10K) Project - Family phase.</title>
        <authorList>
            <person name="Zhang G."/>
        </authorList>
    </citation>
    <scope>NUCLEOTIDE SEQUENCE [LARGE SCALE GENOMIC DNA]</scope>
    <source>
        <strain evidence="18">B10K-DU-011-20</strain>
        <tissue evidence="18">Muscle</tissue>
    </source>
</reference>
<feature type="region of interest" description="Disordered" evidence="15">
    <location>
        <begin position="1361"/>
        <end position="1382"/>
    </location>
</feature>
<comment type="subcellular location">
    <subcellularLocation>
        <location evidence="1">Nucleus</location>
    </subcellularLocation>
</comment>
<feature type="region of interest" description="Disordered" evidence="15">
    <location>
        <begin position="1170"/>
        <end position="1211"/>
    </location>
</feature>
<name>A0A7L0FQF5_CORCN</name>
<feature type="region of interest" description="Disordered" evidence="15">
    <location>
        <begin position="1"/>
        <end position="27"/>
    </location>
</feature>
<evidence type="ECO:0000256" key="1">
    <source>
        <dbReference type="ARBA" id="ARBA00004123"/>
    </source>
</evidence>
<feature type="domain" description="Helicase ATP-binding" evidence="16">
    <location>
        <begin position="514"/>
        <end position="689"/>
    </location>
</feature>
<evidence type="ECO:0000313" key="19">
    <source>
        <dbReference type="Proteomes" id="UP000526942"/>
    </source>
</evidence>
<feature type="region of interest" description="Disordered" evidence="15">
    <location>
        <begin position="1034"/>
        <end position="1102"/>
    </location>
</feature>
<feature type="domain" description="Helicase C-terminal" evidence="17">
    <location>
        <begin position="838"/>
        <end position="997"/>
    </location>
</feature>
<dbReference type="InterPro" id="IPR059240">
    <property type="entry name" value="cc_ERCC-6_N"/>
</dbReference>
<evidence type="ECO:0000256" key="3">
    <source>
        <dbReference type="ARBA" id="ARBA00022741"/>
    </source>
</evidence>
<keyword evidence="7" id="KW-0067">ATP-binding</keyword>
<evidence type="ECO:0000256" key="5">
    <source>
        <dbReference type="ARBA" id="ARBA00022801"/>
    </source>
</evidence>
<dbReference type="EMBL" id="VXAM01000811">
    <property type="protein sequence ID" value="NXJ97876.1"/>
    <property type="molecule type" value="Genomic_DNA"/>
</dbReference>
<dbReference type="GO" id="GO:0004386">
    <property type="term" value="F:helicase activity"/>
    <property type="evidence" value="ECO:0007669"/>
    <property type="project" value="UniProtKB-KW"/>
</dbReference>
<dbReference type="PROSITE" id="PS51192">
    <property type="entry name" value="HELICASE_ATP_BIND_1"/>
    <property type="match status" value="1"/>
</dbReference>
<evidence type="ECO:0000256" key="13">
    <source>
        <dbReference type="ARBA" id="ARBA00079118"/>
    </source>
</evidence>
<dbReference type="SMART" id="SM00487">
    <property type="entry name" value="DEXDc"/>
    <property type="match status" value="1"/>
</dbReference>
<dbReference type="InterPro" id="IPR050496">
    <property type="entry name" value="SNF2_RAD54_helicase_repair"/>
</dbReference>
<evidence type="ECO:0000256" key="7">
    <source>
        <dbReference type="ARBA" id="ARBA00022840"/>
    </source>
</evidence>
<feature type="compositionally biased region" description="Basic residues" evidence="15">
    <location>
        <begin position="291"/>
        <end position="302"/>
    </location>
</feature>
<keyword evidence="3" id="KW-0547">Nucleotide-binding</keyword>
<evidence type="ECO:0000313" key="18">
    <source>
        <dbReference type="EMBL" id="NXJ97876.1"/>
    </source>
</evidence>
<dbReference type="CDD" id="cd22254">
    <property type="entry name" value="CSB_WHD"/>
    <property type="match status" value="1"/>
</dbReference>
<feature type="region of interest" description="Disordered" evidence="15">
    <location>
        <begin position="1399"/>
        <end position="1420"/>
    </location>
</feature>
<feature type="coiled-coil region" evidence="14">
    <location>
        <begin position="167"/>
        <end position="194"/>
    </location>
</feature>
<dbReference type="Pfam" id="PF25875">
    <property type="entry name" value="WHD_Rad26_CSB"/>
    <property type="match status" value="1"/>
</dbReference>
<dbReference type="CDD" id="cd21397">
    <property type="entry name" value="cc_ERCC-6_N"/>
    <property type="match status" value="1"/>
</dbReference>
<dbReference type="CDD" id="cd18793">
    <property type="entry name" value="SF2_C_SNF"/>
    <property type="match status" value="1"/>
</dbReference>
<protein>
    <recommendedName>
        <fullName evidence="11">DNA excision repair protein ERCC-6</fullName>
    </recommendedName>
    <alternativeName>
        <fullName evidence="12">ATP-dependent helicase ERCC6</fullName>
    </alternativeName>
    <alternativeName>
        <fullName evidence="13">Cockayne syndrome protein CSB</fullName>
    </alternativeName>
</protein>
<feature type="compositionally biased region" description="Basic and acidic residues" evidence="15">
    <location>
        <begin position="1191"/>
        <end position="1201"/>
    </location>
</feature>
<dbReference type="PROSITE" id="PS51194">
    <property type="entry name" value="HELICASE_CTER"/>
    <property type="match status" value="1"/>
</dbReference>
<evidence type="ECO:0000256" key="10">
    <source>
        <dbReference type="ARBA" id="ARBA00023242"/>
    </source>
</evidence>
<dbReference type="InterPro" id="IPR027417">
    <property type="entry name" value="P-loop_NTPase"/>
</dbReference>
<feature type="compositionally biased region" description="Low complexity" evidence="15">
    <location>
        <begin position="1056"/>
        <end position="1075"/>
    </location>
</feature>
<dbReference type="SUPFAM" id="SSF52540">
    <property type="entry name" value="P-loop containing nucleoside triphosphate hydrolases"/>
    <property type="match status" value="2"/>
</dbReference>
<dbReference type="FunFam" id="3.40.50.300:FF:000863">
    <property type="entry name" value="DNA excision repair protein ERCC-6"/>
    <property type="match status" value="1"/>
</dbReference>
<evidence type="ECO:0000256" key="12">
    <source>
        <dbReference type="ARBA" id="ARBA00076356"/>
    </source>
</evidence>
<keyword evidence="4" id="KW-0227">DNA damage</keyword>
<feature type="compositionally biased region" description="Acidic residues" evidence="15">
    <location>
        <begin position="370"/>
        <end position="392"/>
    </location>
</feature>
<feature type="compositionally biased region" description="Low complexity" evidence="15">
    <location>
        <begin position="1373"/>
        <end position="1382"/>
    </location>
</feature>
<dbReference type="GO" id="GO:0006283">
    <property type="term" value="P:transcription-coupled nucleotide-excision repair"/>
    <property type="evidence" value="ECO:0007669"/>
    <property type="project" value="TreeGrafter"/>
</dbReference>
<keyword evidence="14" id="KW-0175">Coiled coil</keyword>